<proteinExistence type="predicted"/>
<evidence type="ECO:0000313" key="2">
    <source>
        <dbReference type="EMBL" id="KAJ7758096.1"/>
    </source>
</evidence>
<evidence type="ECO:0000256" key="1">
    <source>
        <dbReference type="SAM" id="SignalP"/>
    </source>
</evidence>
<dbReference type="Proteomes" id="UP001215280">
    <property type="component" value="Unassembled WGS sequence"/>
</dbReference>
<dbReference type="EMBL" id="JARJLG010000056">
    <property type="protein sequence ID" value="KAJ7758096.1"/>
    <property type="molecule type" value="Genomic_DNA"/>
</dbReference>
<sequence length="137" mass="15472">MSQKFIVHLLSSFALARYASAPCLLVSEMFSLITHFSFEGALHRKTGVYRLALTCKAFSESALDALWREIDGVLDLIHLLPEDVWYNDEGNSEAILYGPGDNRIRLESFLRPRSACQEIDFLFVFSQGFASTCTLKN</sequence>
<feature type="chain" id="PRO_5042057731" evidence="1">
    <location>
        <begin position="22"/>
        <end position="137"/>
    </location>
</feature>
<reference evidence="2" key="1">
    <citation type="submission" date="2023-03" db="EMBL/GenBank/DDBJ databases">
        <title>Massive genome expansion in bonnet fungi (Mycena s.s.) driven by repeated elements and novel gene families across ecological guilds.</title>
        <authorList>
            <consortium name="Lawrence Berkeley National Laboratory"/>
            <person name="Harder C.B."/>
            <person name="Miyauchi S."/>
            <person name="Viragh M."/>
            <person name="Kuo A."/>
            <person name="Thoen E."/>
            <person name="Andreopoulos B."/>
            <person name="Lu D."/>
            <person name="Skrede I."/>
            <person name="Drula E."/>
            <person name="Henrissat B."/>
            <person name="Morin E."/>
            <person name="Kohler A."/>
            <person name="Barry K."/>
            <person name="LaButti K."/>
            <person name="Morin E."/>
            <person name="Salamov A."/>
            <person name="Lipzen A."/>
            <person name="Mereny Z."/>
            <person name="Hegedus B."/>
            <person name="Baldrian P."/>
            <person name="Stursova M."/>
            <person name="Weitz H."/>
            <person name="Taylor A."/>
            <person name="Grigoriev I.V."/>
            <person name="Nagy L.G."/>
            <person name="Martin F."/>
            <person name="Kauserud H."/>
        </authorList>
    </citation>
    <scope>NUCLEOTIDE SEQUENCE</scope>
    <source>
        <strain evidence="2">CBHHK188m</strain>
    </source>
</reference>
<keyword evidence="3" id="KW-1185">Reference proteome</keyword>
<protein>
    <submittedName>
        <fullName evidence="2">Uncharacterized protein</fullName>
    </submittedName>
</protein>
<organism evidence="2 3">
    <name type="scientific">Mycena maculata</name>
    <dbReference type="NCBI Taxonomy" id="230809"/>
    <lineage>
        <taxon>Eukaryota</taxon>
        <taxon>Fungi</taxon>
        <taxon>Dikarya</taxon>
        <taxon>Basidiomycota</taxon>
        <taxon>Agaricomycotina</taxon>
        <taxon>Agaricomycetes</taxon>
        <taxon>Agaricomycetidae</taxon>
        <taxon>Agaricales</taxon>
        <taxon>Marasmiineae</taxon>
        <taxon>Mycenaceae</taxon>
        <taxon>Mycena</taxon>
    </lineage>
</organism>
<feature type="signal peptide" evidence="1">
    <location>
        <begin position="1"/>
        <end position="21"/>
    </location>
</feature>
<comment type="caution">
    <text evidence="2">The sequence shown here is derived from an EMBL/GenBank/DDBJ whole genome shotgun (WGS) entry which is preliminary data.</text>
</comment>
<evidence type="ECO:0000313" key="3">
    <source>
        <dbReference type="Proteomes" id="UP001215280"/>
    </source>
</evidence>
<name>A0AAD7J9P6_9AGAR</name>
<keyword evidence="1" id="KW-0732">Signal</keyword>
<accession>A0AAD7J9P6</accession>
<gene>
    <name evidence="2" type="ORF">DFH07DRAFT_454794</name>
</gene>
<dbReference type="AlphaFoldDB" id="A0AAD7J9P6"/>